<dbReference type="CDD" id="cd16408">
    <property type="entry name" value="ParB_N_like"/>
    <property type="match status" value="1"/>
</dbReference>
<organism evidence="3 4">
    <name type="scientific">Ruminococcus albus 8</name>
    <dbReference type="NCBI Taxonomy" id="246199"/>
    <lineage>
        <taxon>Bacteria</taxon>
        <taxon>Bacillati</taxon>
        <taxon>Bacillota</taxon>
        <taxon>Clostridia</taxon>
        <taxon>Eubacteriales</taxon>
        <taxon>Oscillospiraceae</taxon>
        <taxon>Ruminococcus</taxon>
    </lineage>
</organism>
<dbReference type="InterPro" id="IPR004437">
    <property type="entry name" value="ParB/RepB/Spo0J"/>
</dbReference>
<evidence type="ECO:0000256" key="1">
    <source>
        <dbReference type="ARBA" id="ARBA00006295"/>
    </source>
</evidence>
<dbReference type="PANTHER" id="PTHR33375:SF1">
    <property type="entry name" value="CHROMOSOME-PARTITIONING PROTEIN PARB-RELATED"/>
    <property type="match status" value="1"/>
</dbReference>
<evidence type="ECO:0000313" key="3">
    <source>
        <dbReference type="EMBL" id="EGC01845.1"/>
    </source>
</evidence>
<dbReference type="STRING" id="246199.CUS_7729"/>
<dbReference type="Gene3D" id="3.90.1530.10">
    <property type="entry name" value="Conserved hypothetical protein from pyrococcus furiosus pfu- 392566-001, ParB domain"/>
    <property type="match status" value="1"/>
</dbReference>
<dbReference type="Proteomes" id="UP000004259">
    <property type="component" value="Unassembled WGS sequence"/>
</dbReference>
<dbReference type="GO" id="GO:0007059">
    <property type="term" value="P:chromosome segregation"/>
    <property type="evidence" value="ECO:0007669"/>
    <property type="project" value="TreeGrafter"/>
</dbReference>
<dbReference type="eggNOG" id="COG1475">
    <property type="taxonomic scope" value="Bacteria"/>
</dbReference>
<dbReference type="EMBL" id="ADKM02000122">
    <property type="protein sequence ID" value="EGC01845.1"/>
    <property type="molecule type" value="Genomic_DNA"/>
</dbReference>
<dbReference type="AlphaFoldDB" id="E9SG08"/>
<dbReference type="PANTHER" id="PTHR33375">
    <property type="entry name" value="CHROMOSOME-PARTITIONING PROTEIN PARB-RELATED"/>
    <property type="match status" value="1"/>
</dbReference>
<dbReference type="InterPro" id="IPR003115">
    <property type="entry name" value="ParB_N"/>
</dbReference>
<feature type="domain" description="ParB-like N-terminal" evidence="2">
    <location>
        <begin position="20"/>
        <end position="109"/>
    </location>
</feature>
<keyword evidence="4" id="KW-1185">Reference proteome</keyword>
<dbReference type="OrthoDB" id="9771505at2"/>
<dbReference type="SMART" id="SM00470">
    <property type="entry name" value="ParB"/>
    <property type="match status" value="1"/>
</dbReference>
<evidence type="ECO:0000259" key="2">
    <source>
        <dbReference type="SMART" id="SM00470"/>
    </source>
</evidence>
<dbReference type="GO" id="GO:0003677">
    <property type="term" value="F:DNA binding"/>
    <property type="evidence" value="ECO:0007669"/>
    <property type="project" value="InterPro"/>
</dbReference>
<proteinExistence type="inferred from homology"/>
<dbReference type="GO" id="GO:0005694">
    <property type="term" value="C:chromosome"/>
    <property type="evidence" value="ECO:0007669"/>
    <property type="project" value="TreeGrafter"/>
</dbReference>
<dbReference type="NCBIfam" id="TIGR00180">
    <property type="entry name" value="parB_part"/>
    <property type="match status" value="1"/>
</dbReference>
<dbReference type="SUPFAM" id="SSF110849">
    <property type="entry name" value="ParB/Sulfiredoxin"/>
    <property type="match status" value="1"/>
</dbReference>
<gene>
    <name evidence="3" type="ORF">CUS_7729</name>
</gene>
<comment type="similarity">
    <text evidence="1">Belongs to the ParB family.</text>
</comment>
<dbReference type="InterPro" id="IPR036086">
    <property type="entry name" value="ParB/Sulfiredoxin_sf"/>
</dbReference>
<dbReference type="InterPro" id="IPR050336">
    <property type="entry name" value="Chromosome_partition/occlusion"/>
</dbReference>
<evidence type="ECO:0000313" key="4">
    <source>
        <dbReference type="Proteomes" id="UP000004259"/>
    </source>
</evidence>
<accession>E9SG08</accession>
<name>E9SG08_RUMAL</name>
<comment type="caution">
    <text evidence="3">The sequence shown here is derived from an EMBL/GenBank/DDBJ whole genome shotgun (WGS) entry which is preliminary data.</text>
</comment>
<dbReference type="RefSeq" id="WP_002852190.1">
    <property type="nucleotide sequence ID" value="NZ_ADKM02000122.1"/>
</dbReference>
<reference evidence="3 4" key="1">
    <citation type="submission" date="2011-02" db="EMBL/GenBank/DDBJ databases">
        <authorList>
            <person name="Nelson K.E."/>
            <person name="Sutton G."/>
            <person name="Torralba M."/>
            <person name="Durkin S."/>
            <person name="Harkins D."/>
            <person name="Montgomery R."/>
            <person name="Ziemer C."/>
            <person name="Klaassens E."/>
            <person name="Ocuiv P."/>
            <person name="Morrison M."/>
        </authorList>
    </citation>
    <scope>NUCLEOTIDE SEQUENCE [LARGE SCALE GENOMIC DNA]</scope>
    <source>
        <strain evidence="3 4">8</strain>
    </source>
</reference>
<sequence length="168" mass="18597">MNTPQFDLGTMLSAPQTAIQQIPCDQLHPYHNHKFELYSGERLEDMVASIKENGVLSPIIVQPIEGGYEILIGHNRWNASKLAGLPTVPAIVKTGLTEDEAEMYVIESNLIQRSFSDLKISEQAAVVTSRHSKMFSPGKRNDIIRELTLLENPNAEISGDTTLNPLVS</sequence>
<dbReference type="Pfam" id="PF02195">
    <property type="entry name" value="ParB_N"/>
    <property type="match status" value="1"/>
</dbReference>
<protein>
    <submittedName>
        <fullName evidence="3">ParB-like protein</fullName>
    </submittedName>
</protein>